<dbReference type="AlphaFoldDB" id="A0AAN7W1X9"/>
<reference evidence="2" key="1">
    <citation type="submission" date="2023-08" db="EMBL/GenBank/DDBJ databases">
        <title>Black Yeasts Isolated from many extreme environments.</title>
        <authorList>
            <person name="Coleine C."/>
            <person name="Stajich J.E."/>
            <person name="Selbmann L."/>
        </authorList>
    </citation>
    <scope>NUCLEOTIDE SEQUENCE</scope>
    <source>
        <strain evidence="2">CCFEE 5810</strain>
    </source>
</reference>
<evidence type="ECO:0000256" key="1">
    <source>
        <dbReference type="SAM" id="MobiDB-lite"/>
    </source>
</evidence>
<protein>
    <submittedName>
        <fullName evidence="2">Uncharacterized protein</fullName>
    </submittedName>
</protein>
<gene>
    <name evidence="2" type="ORF">LTR97_009596</name>
</gene>
<evidence type="ECO:0000313" key="3">
    <source>
        <dbReference type="Proteomes" id="UP001310594"/>
    </source>
</evidence>
<feature type="region of interest" description="Disordered" evidence="1">
    <location>
        <begin position="25"/>
        <end position="48"/>
    </location>
</feature>
<organism evidence="2 3">
    <name type="scientific">Elasticomyces elasticus</name>
    <dbReference type="NCBI Taxonomy" id="574655"/>
    <lineage>
        <taxon>Eukaryota</taxon>
        <taxon>Fungi</taxon>
        <taxon>Dikarya</taxon>
        <taxon>Ascomycota</taxon>
        <taxon>Pezizomycotina</taxon>
        <taxon>Dothideomycetes</taxon>
        <taxon>Dothideomycetidae</taxon>
        <taxon>Mycosphaerellales</taxon>
        <taxon>Teratosphaeriaceae</taxon>
        <taxon>Elasticomyces</taxon>
    </lineage>
</organism>
<name>A0AAN7W1X9_9PEZI</name>
<sequence length="325" mass="36640">MAPRRSKRIAGEVLDDDFEAIASTATATAHQRAPTRRSERVASKKLGAGAVSQSTTSIQYHRATGTRFKKLAKSNDNNAPPTAQTLRRRRAKVEKTYSQVSCRFRLFDLPPELREFVYIYAMELDRPHPVGEFRFPGLAMVSRQVRAEALPIFFAQGLFEGLVVSNHTDIKNLEAQRLNPIYQNPQIRAEAKAAELKRRAIPTLKFTERSTAALAALQTREQYTPLFRNVQLRAFAGYRDLVAQKLKVDELTLGITVPTATQVLPHLALVEARNPDLFAEEISNVLGKVSRRMNEIAAAQERFLGFSLQHVEEIAAEFRYEVGYE</sequence>
<accession>A0AAN7W1X9</accession>
<evidence type="ECO:0000313" key="2">
    <source>
        <dbReference type="EMBL" id="KAK5693978.1"/>
    </source>
</evidence>
<feature type="region of interest" description="Disordered" evidence="1">
    <location>
        <begin position="72"/>
        <end position="91"/>
    </location>
</feature>
<comment type="caution">
    <text evidence="2">The sequence shown here is derived from an EMBL/GenBank/DDBJ whole genome shotgun (WGS) entry which is preliminary data.</text>
</comment>
<dbReference type="Proteomes" id="UP001310594">
    <property type="component" value="Unassembled WGS sequence"/>
</dbReference>
<feature type="compositionally biased region" description="Polar residues" evidence="1">
    <location>
        <begin position="74"/>
        <end position="85"/>
    </location>
</feature>
<dbReference type="EMBL" id="JAVRQU010000016">
    <property type="protein sequence ID" value="KAK5693978.1"/>
    <property type="molecule type" value="Genomic_DNA"/>
</dbReference>
<proteinExistence type="predicted"/>